<sequence length="219" mass="25170">MSNEKGWQTGLVIFSTGVFNLFKRLEDLQAKQKAQLEKQIGKLRCIGVLACDEFISRVFEECVGLQSFSVWLDEIQRAVKKKDGTVVIPLDSREVYEEITGFLRYVPHPRLKSEEGDVVCWCKFSHEAKVHTKYKCVGKKVKPMATQLPEDSEKQMELVAKDPILRDVCKIGHHFTHETLERLKIGGGDFLTEVEKEKFEKMIWSHGKAFSFSAEDRLC</sequence>
<name>A0ABD1Z5I9_9MARC</name>
<dbReference type="Proteomes" id="UP001605036">
    <property type="component" value="Unassembled WGS sequence"/>
</dbReference>
<dbReference type="AlphaFoldDB" id="A0ABD1Z5I9"/>
<gene>
    <name evidence="1" type="ORF">R1flu_010585</name>
</gene>
<reference evidence="1 2" key="1">
    <citation type="submission" date="2024-09" db="EMBL/GenBank/DDBJ databases">
        <title>Chromosome-scale assembly of Riccia fluitans.</title>
        <authorList>
            <person name="Paukszto L."/>
            <person name="Sawicki J."/>
            <person name="Karawczyk K."/>
            <person name="Piernik-Szablinska J."/>
            <person name="Szczecinska M."/>
            <person name="Mazdziarz M."/>
        </authorList>
    </citation>
    <scope>NUCLEOTIDE SEQUENCE [LARGE SCALE GENOMIC DNA]</scope>
    <source>
        <strain evidence="1">Rf_01</strain>
        <tissue evidence="1">Aerial parts of the thallus</tissue>
    </source>
</reference>
<organism evidence="1 2">
    <name type="scientific">Riccia fluitans</name>
    <dbReference type="NCBI Taxonomy" id="41844"/>
    <lineage>
        <taxon>Eukaryota</taxon>
        <taxon>Viridiplantae</taxon>
        <taxon>Streptophyta</taxon>
        <taxon>Embryophyta</taxon>
        <taxon>Marchantiophyta</taxon>
        <taxon>Marchantiopsida</taxon>
        <taxon>Marchantiidae</taxon>
        <taxon>Marchantiales</taxon>
        <taxon>Ricciaceae</taxon>
        <taxon>Riccia</taxon>
    </lineage>
</organism>
<keyword evidence="2" id="KW-1185">Reference proteome</keyword>
<proteinExistence type="predicted"/>
<accession>A0ABD1Z5I9</accession>
<evidence type="ECO:0000313" key="1">
    <source>
        <dbReference type="EMBL" id="KAL2642998.1"/>
    </source>
</evidence>
<comment type="caution">
    <text evidence="1">The sequence shown here is derived from an EMBL/GenBank/DDBJ whole genome shotgun (WGS) entry which is preliminary data.</text>
</comment>
<evidence type="ECO:0000313" key="2">
    <source>
        <dbReference type="Proteomes" id="UP001605036"/>
    </source>
</evidence>
<dbReference type="EMBL" id="JBHFFA010000002">
    <property type="protein sequence ID" value="KAL2642998.1"/>
    <property type="molecule type" value="Genomic_DNA"/>
</dbReference>
<protein>
    <submittedName>
        <fullName evidence="1">Uncharacterized protein</fullName>
    </submittedName>
</protein>